<evidence type="ECO:0000256" key="7">
    <source>
        <dbReference type="ARBA" id="ARBA00022741"/>
    </source>
</evidence>
<keyword evidence="12 14" id="KW-0961">Cell wall biogenesis/degradation</keyword>
<evidence type="ECO:0000256" key="9">
    <source>
        <dbReference type="ARBA" id="ARBA00022960"/>
    </source>
</evidence>
<comment type="caution">
    <text evidence="18">The sequence shown here is derived from an EMBL/GenBank/DDBJ whole genome shotgun (WGS) entry which is preliminary data.</text>
</comment>
<feature type="domain" description="Mur ligase central" evidence="17">
    <location>
        <begin position="115"/>
        <end position="298"/>
    </location>
</feature>
<dbReference type="InterPro" id="IPR004101">
    <property type="entry name" value="Mur_ligase_C"/>
</dbReference>
<organism evidence="18 19">
    <name type="scientific">Paeniglutamicibacter antarcticus</name>
    <dbReference type="NCBI Taxonomy" id="494023"/>
    <lineage>
        <taxon>Bacteria</taxon>
        <taxon>Bacillati</taxon>
        <taxon>Actinomycetota</taxon>
        <taxon>Actinomycetes</taxon>
        <taxon>Micrococcales</taxon>
        <taxon>Micrococcaceae</taxon>
        <taxon>Paeniglutamicibacter</taxon>
    </lineage>
</organism>
<reference evidence="19" key="1">
    <citation type="journal article" date="2019" name="Int. J. Syst. Evol. Microbiol.">
        <title>The Global Catalogue of Microorganisms (GCM) 10K type strain sequencing project: providing services to taxonomists for standard genome sequencing and annotation.</title>
        <authorList>
            <consortium name="The Broad Institute Genomics Platform"/>
            <consortium name="The Broad Institute Genome Sequencing Center for Infectious Disease"/>
            <person name="Wu L."/>
            <person name="Ma J."/>
        </authorList>
    </citation>
    <scope>NUCLEOTIDE SEQUENCE [LARGE SCALE GENOMIC DNA]</scope>
    <source>
        <strain evidence="19">JCM 18952</strain>
    </source>
</reference>
<dbReference type="InterPro" id="IPR005758">
    <property type="entry name" value="UDP-N-AcMur_Ala_ligase_MurC"/>
</dbReference>
<comment type="pathway">
    <text evidence="2 14">Cell wall biogenesis; peptidoglycan biosynthesis.</text>
</comment>
<dbReference type="PANTHER" id="PTHR43445">
    <property type="entry name" value="UDP-N-ACETYLMURAMATE--L-ALANINE LIGASE-RELATED"/>
    <property type="match status" value="1"/>
</dbReference>
<comment type="function">
    <text evidence="14">Cell wall formation.</text>
</comment>
<evidence type="ECO:0000256" key="2">
    <source>
        <dbReference type="ARBA" id="ARBA00004752"/>
    </source>
</evidence>
<keyword evidence="11 14" id="KW-0131">Cell cycle</keyword>
<name>A0ABP9TPR3_9MICC</name>
<evidence type="ECO:0000256" key="3">
    <source>
        <dbReference type="ARBA" id="ARBA00012211"/>
    </source>
</evidence>
<feature type="domain" description="Mur ligase C-terminal" evidence="16">
    <location>
        <begin position="321"/>
        <end position="447"/>
    </location>
</feature>
<feature type="binding site" evidence="14">
    <location>
        <begin position="117"/>
        <end position="123"/>
    </location>
    <ligand>
        <name>ATP</name>
        <dbReference type="ChEBI" id="CHEBI:30616"/>
    </ligand>
</feature>
<evidence type="ECO:0000256" key="6">
    <source>
        <dbReference type="ARBA" id="ARBA00022618"/>
    </source>
</evidence>
<evidence type="ECO:0000256" key="4">
    <source>
        <dbReference type="ARBA" id="ARBA00022490"/>
    </source>
</evidence>
<dbReference type="InterPro" id="IPR036615">
    <property type="entry name" value="Mur_ligase_C_dom_sf"/>
</dbReference>
<evidence type="ECO:0000256" key="13">
    <source>
        <dbReference type="ARBA" id="ARBA00047833"/>
    </source>
</evidence>
<evidence type="ECO:0000259" key="16">
    <source>
        <dbReference type="Pfam" id="PF02875"/>
    </source>
</evidence>
<sequence>MQELHSLQDLGNVHLLGIGGVGVSAVARLMLARGLAVSGTDAKELPVLDDLRAAGARIAVGYAAENLGDAETVVISSIIKAGNPEYDEAVSRGLRILHRSEGLASTMEGHRVIAVAGTHGKTTTTSLIAYMLRAAGISPTFAVGANIVSLGVNAEYGQGRVFVAEADESDASFLNYRPDVTVITNIEADHLDHYGSVEAVHQAFYEFASLLPESGLLICCGDDAGSQALAVRMRRERPDLRVQTYGFADDADRRLTDPHPRGNRFACSLEWGSGEEAELEIALPGNHNLLNAAAGFAVGLDCGLEPEVATAGLGAFTGAARRFDFRGEAAGVRVYDDYAHHPTEVQAALHAARAVAGEGSVHVLFQPHLFSRTQELHAGFAAALSEADSVHVLEIYPARESPIPGVTSELVTRGLTTAGGLVGRDEAAGVLADGAKAGDVIMTIGAGDVTEQAERILGVLEERQGS</sequence>
<evidence type="ECO:0000313" key="18">
    <source>
        <dbReference type="EMBL" id="GAA5227405.1"/>
    </source>
</evidence>
<dbReference type="Pfam" id="PF02875">
    <property type="entry name" value="Mur_ligase_C"/>
    <property type="match status" value="1"/>
</dbReference>
<dbReference type="Gene3D" id="3.40.1190.10">
    <property type="entry name" value="Mur-like, catalytic domain"/>
    <property type="match status" value="1"/>
</dbReference>
<evidence type="ECO:0000313" key="19">
    <source>
        <dbReference type="Proteomes" id="UP001501257"/>
    </source>
</evidence>
<dbReference type="HAMAP" id="MF_00046">
    <property type="entry name" value="MurC"/>
    <property type="match status" value="1"/>
</dbReference>
<keyword evidence="8 14" id="KW-0067">ATP-binding</keyword>
<keyword evidence="6 14" id="KW-0132">Cell division</keyword>
<dbReference type="InterPro" id="IPR000713">
    <property type="entry name" value="Mur_ligase_N"/>
</dbReference>
<comment type="catalytic activity">
    <reaction evidence="13 14">
        <text>UDP-N-acetyl-alpha-D-muramate + L-alanine + ATP = UDP-N-acetyl-alpha-D-muramoyl-L-alanine + ADP + phosphate + H(+)</text>
        <dbReference type="Rhea" id="RHEA:23372"/>
        <dbReference type="ChEBI" id="CHEBI:15378"/>
        <dbReference type="ChEBI" id="CHEBI:30616"/>
        <dbReference type="ChEBI" id="CHEBI:43474"/>
        <dbReference type="ChEBI" id="CHEBI:57972"/>
        <dbReference type="ChEBI" id="CHEBI:70757"/>
        <dbReference type="ChEBI" id="CHEBI:83898"/>
        <dbReference type="ChEBI" id="CHEBI:456216"/>
        <dbReference type="EC" id="6.3.2.8"/>
    </reaction>
</comment>
<evidence type="ECO:0000256" key="8">
    <source>
        <dbReference type="ARBA" id="ARBA00022840"/>
    </source>
</evidence>
<dbReference type="PANTHER" id="PTHR43445:SF3">
    <property type="entry name" value="UDP-N-ACETYLMURAMATE--L-ALANINE LIGASE"/>
    <property type="match status" value="1"/>
</dbReference>
<evidence type="ECO:0000259" key="15">
    <source>
        <dbReference type="Pfam" id="PF01225"/>
    </source>
</evidence>
<proteinExistence type="inferred from homology"/>
<dbReference type="NCBIfam" id="TIGR01082">
    <property type="entry name" value="murC"/>
    <property type="match status" value="1"/>
</dbReference>
<keyword evidence="7 14" id="KW-0547">Nucleotide-binding</keyword>
<dbReference type="SUPFAM" id="SSF53623">
    <property type="entry name" value="MurD-like peptide ligases, catalytic domain"/>
    <property type="match status" value="1"/>
</dbReference>
<protein>
    <recommendedName>
        <fullName evidence="3 14">UDP-N-acetylmuramate--L-alanine ligase</fullName>
        <ecNumber evidence="3 14">6.3.2.8</ecNumber>
    </recommendedName>
    <alternativeName>
        <fullName evidence="14">UDP-N-acetylmuramoyl-L-alanine synthetase</fullName>
    </alternativeName>
</protein>
<dbReference type="GO" id="GO:0016874">
    <property type="term" value="F:ligase activity"/>
    <property type="evidence" value="ECO:0007669"/>
    <property type="project" value="UniProtKB-KW"/>
</dbReference>
<dbReference type="EC" id="6.3.2.8" evidence="3 14"/>
<comment type="similarity">
    <text evidence="14">Belongs to the MurCDEF family.</text>
</comment>
<keyword evidence="4 14" id="KW-0963">Cytoplasm</keyword>
<evidence type="ECO:0000256" key="11">
    <source>
        <dbReference type="ARBA" id="ARBA00023306"/>
    </source>
</evidence>
<dbReference type="EMBL" id="BAABLK010000028">
    <property type="protein sequence ID" value="GAA5227405.1"/>
    <property type="molecule type" value="Genomic_DNA"/>
</dbReference>
<evidence type="ECO:0000259" key="17">
    <source>
        <dbReference type="Pfam" id="PF08245"/>
    </source>
</evidence>
<dbReference type="Pfam" id="PF08245">
    <property type="entry name" value="Mur_ligase_M"/>
    <property type="match status" value="1"/>
</dbReference>
<feature type="domain" description="Mur ligase N-terminal catalytic" evidence="15">
    <location>
        <begin position="13"/>
        <end position="110"/>
    </location>
</feature>
<keyword evidence="5 14" id="KW-0436">Ligase</keyword>
<evidence type="ECO:0000256" key="14">
    <source>
        <dbReference type="HAMAP-Rule" id="MF_00046"/>
    </source>
</evidence>
<dbReference type="SUPFAM" id="SSF53244">
    <property type="entry name" value="MurD-like peptide ligases, peptide-binding domain"/>
    <property type="match status" value="1"/>
</dbReference>
<keyword evidence="9 14" id="KW-0133">Cell shape</keyword>
<dbReference type="Pfam" id="PF01225">
    <property type="entry name" value="Mur_ligase"/>
    <property type="match status" value="1"/>
</dbReference>
<accession>A0ABP9TPR3</accession>
<evidence type="ECO:0000256" key="12">
    <source>
        <dbReference type="ARBA" id="ARBA00023316"/>
    </source>
</evidence>
<dbReference type="Proteomes" id="UP001501257">
    <property type="component" value="Unassembled WGS sequence"/>
</dbReference>
<comment type="subcellular location">
    <subcellularLocation>
        <location evidence="1 14">Cytoplasm</location>
    </subcellularLocation>
</comment>
<dbReference type="InterPro" id="IPR050061">
    <property type="entry name" value="MurCDEF_pg_biosynth"/>
</dbReference>
<dbReference type="InterPro" id="IPR036565">
    <property type="entry name" value="Mur-like_cat_sf"/>
</dbReference>
<gene>
    <name evidence="14 18" type="primary">murC</name>
    <name evidence="18" type="ORF">GCM10025778_19380</name>
</gene>
<dbReference type="InterPro" id="IPR013221">
    <property type="entry name" value="Mur_ligase_cen"/>
</dbReference>
<keyword evidence="10 14" id="KW-0573">Peptidoglycan synthesis</keyword>
<evidence type="ECO:0000256" key="10">
    <source>
        <dbReference type="ARBA" id="ARBA00022984"/>
    </source>
</evidence>
<dbReference type="SUPFAM" id="SSF51984">
    <property type="entry name" value="MurCD N-terminal domain"/>
    <property type="match status" value="1"/>
</dbReference>
<dbReference type="RefSeq" id="WP_210101184.1">
    <property type="nucleotide sequence ID" value="NZ_BAABLK010000028.1"/>
</dbReference>
<evidence type="ECO:0000256" key="1">
    <source>
        <dbReference type="ARBA" id="ARBA00004496"/>
    </source>
</evidence>
<keyword evidence="19" id="KW-1185">Reference proteome</keyword>
<dbReference type="Gene3D" id="3.90.190.20">
    <property type="entry name" value="Mur ligase, C-terminal domain"/>
    <property type="match status" value="1"/>
</dbReference>
<evidence type="ECO:0000256" key="5">
    <source>
        <dbReference type="ARBA" id="ARBA00022598"/>
    </source>
</evidence>
<dbReference type="Gene3D" id="3.40.50.720">
    <property type="entry name" value="NAD(P)-binding Rossmann-like Domain"/>
    <property type="match status" value="1"/>
</dbReference>